<organism evidence="4 5">
    <name type="scientific">Papilio machaon</name>
    <name type="common">Old World swallowtail butterfly</name>
    <dbReference type="NCBI Taxonomy" id="76193"/>
    <lineage>
        <taxon>Eukaryota</taxon>
        <taxon>Metazoa</taxon>
        <taxon>Ecdysozoa</taxon>
        <taxon>Arthropoda</taxon>
        <taxon>Hexapoda</taxon>
        <taxon>Insecta</taxon>
        <taxon>Pterygota</taxon>
        <taxon>Neoptera</taxon>
        <taxon>Endopterygota</taxon>
        <taxon>Lepidoptera</taxon>
        <taxon>Glossata</taxon>
        <taxon>Ditrysia</taxon>
        <taxon>Papilionoidea</taxon>
        <taxon>Papilionidae</taxon>
        <taxon>Papilioninae</taxon>
        <taxon>Papilio</taxon>
    </lineage>
</organism>
<evidence type="ECO:0000256" key="1">
    <source>
        <dbReference type="PROSITE-ProRule" id="PRU00042"/>
    </source>
</evidence>
<name>A0A194RDW5_PAPMA</name>
<dbReference type="PANTHER" id="PTHR15021:SF0">
    <property type="entry name" value="DISCO-RELATED, ISOFORM A-RELATED"/>
    <property type="match status" value="1"/>
</dbReference>
<feature type="region of interest" description="Disordered" evidence="2">
    <location>
        <begin position="494"/>
        <end position="524"/>
    </location>
</feature>
<keyword evidence="1" id="KW-0863">Zinc-finger</keyword>
<accession>A0A194RDW5</accession>
<dbReference type="PROSITE" id="PS50157">
    <property type="entry name" value="ZINC_FINGER_C2H2_2"/>
    <property type="match status" value="2"/>
</dbReference>
<feature type="compositionally biased region" description="Acidic residues" evidence="2">
    <location>
        <begin position="603"/>
        <end position="626"/>
    </location>
</feature>
<evidence type="ECO:0000259" key="3">
    <source>
        <dbReference type="PROSITE" id="PS50157"/>
    </source>
</evidence>
<sequence>MDEAGMFPIRRCRCSQRAERDRAAGDQLMCKVILRAEGVHSRTQSDGNVRLDRLSDDSNDRNLHWSELVLNYLRECTVVKSRSTKESQSTSNERWNGRGPEHNMALQQILKLQEARALHKTSLLPIYKKNGIPSPPATNQEYEQYTKRLDNYPEQVLEQLKLEEEFRRLMERSASEARSDESLKYFQHMMEARQHFEYLKNMKERDVKSTYSEEDNVEPRKETTKQYDNKFSPIHKQSPPRTSPADVSPNHSVRLSTSSSPLSTTSPINSSPLSHLQNMQPFDFRKHKLSESNTKEEPIKQNYDTNSAEKAALELMRSQLFNFQLPSNLPIPPMTMPSTFTHPAAMVAALSQNPMGLASLQALLPQMSSKVNEPVEPKLSNGLSNGRSDARVEEENVLNLSKDAFAEATQKSRELMMSKCLSPPKRHWSASQIPLNLGTHFINPATGKKRVQCNVCLKTFCDKGALKIHFSAVHLREMHKCTVEGCSMMFSSRRSRNRHSANPNPKLHSPHLRRKISPHDGRSAQAHSVLLSQHGAGLNIPPVINPMHAFGSYPMMNPSQSMRPYSTNIALDYKNNVNFHPHFDQSHLMRRESNSEDNKEQDVQGESDEDDGIVVVAGDEDDDDNEHMDTSDYYSNLNKSVGSLEDSETDFDQRSVSDNNDNREVRKDGTISPEVMKRKRKNLNPIRLQSNNNVEQQPNNTDNNDHQNEGADDNLIDSKRIKCDADEKIDNSLVKNEIGDVPKIKQEITEIKKEPSEIEYNPQDLTIKEEPQEKENCSKPLSKLQTEQFSSENALKRLESLSRGDFPNITKKIDSNPGVPYNLSMHDAMEFSDRSPSSSVSSYDYVSDDGHGQIQGHFENGFFVVTTDVPTDHENPLKCTVCDKLFQNIFVLKTHYQNTHLKIMYKCSNESCKASFTTKQSRDRHSCNINLHRKIFSMCGRISNESPIKILGKIREQMDLIAKFNDDERVIPYIEAQKYYQAKDSEKTKNHLSQQIPFGAPYPPLQLSDSYLNGRDMFNQQPFLFTPFGMLPNFPTIPFGFLPPNLSPFGCHNQSYPSPMLRKLNYCVEDEAPRPNKDGSYPCRGCRETDAIKCRSGLSHYFDEDPVVTSRYTSLSRHPITSRDMLLSCHPVTSLSRGVTSRASALFNF</sequence>
<dbReference type="GO" id="GO:0008270">
    <property type="term" value="F:zinc ion binding"/>
    <property type="evidence" value="ECO:0007669"/>
    <property type="project" value="UniProtKB-KW"/>
</dbReference>
<keyword evidence="5" id="KW-1185">Reference proteome</keyword>
<feature type="region of interest" description="Disordered" evidence="2">
    <location>
        <begin position="206"/>
        <end position="276"/>
    </location>
</feature>
<dbReference type="PROSITE" id="PS00028">
    <property type="entry name" value="ZINC_FINGER_C2H2_1"/>
    <property type="match status" value="2"/>
</dbReference>
<gene>
    <name evidence="4" type="ORF">RR48_09715</name>
</gene>
<dbReference type="GO" id="GO:0005634">
    <property type="term" value="C:nucleus"/>
    <property type="evidence" value="ECO:0007669"/>
    <property type="project" value="TreeGrafter"/>
</dbReference>
<keyword evidence="1" id="KW-0862">Zinc</keyword>
<evidence type="ECO:0000313" key="4">
    <source>
        <dbReference type="EMBL" id="KPJ15792.1"/>
    </source>
</evidence>
<feature type="compositionally biased region" description="Basic and acidic residues" evidence="2">
    <location>
        <begin position="651"/>
        <end position="669"/>
    </location>
</feature>
<feature type="compositionally biased region" description="Basic and acidic residues" evidence="2">
    <location>
        <begin position="217"/>
        <end position="228"/>
    </location>
</feature>
<evidence type="ECO:0000313" key="5">
    <source>
        <dbReference type="Proteomes" id="UP000053240"/>
    </source>
</evidence>
<dbReference type="SMART" id="SM00355">
    <property type="entry name" value="ZnF_C2H2"/>
    <property type="match status" value="4"/>
</dbReference>
<dbReference type="InterPro" id="IPR013087">
    <property type="entry name" value="Znf_C2H2_type"/>
</dbReference>
<evidence type="ECO:0000256" key="2">
    <source>
        <dbReference type="SAM" id="MobiDB-lite"/>
    </source>
</evidence>
<protein>
    <submittedName>
        <fullName evidence="4">Protein disconnected</fullName>
    </submittedName>
</protein>
<feature type="compositionally biased region" description="Polar residues" evidence="2">
    <location>
        <begin position="687"/>
        <end position="702"/>
    </location>
</feature>
<dbReference type="InParanoid" id="A0A194RDW5"/>
<feature type="domain" description="C2H2-type" evidence="3">
    <location>
        <begin position="451"/>
        <end position="479"/>
    </location>
</feature>
<feature type="compositionally biased region" description="Low complexity" evidence="2">
    <location>
        <begin position="255"/>
        <end position="274"/>
    </location>
</feature>
<dbReference type="PANTHER" id="PTHR15021">
    <property type="entry name" value="DISCONNECTED-RELATED"/>
    <property type="match status" value="1"/>
</dbReference>
<dbReference type="GO" id="GO:0006355">
    <property type="term" value="P:regulation of DNA-templated transcription"/>
    <property type="evidence" value="ECO:0007669"/>
    <property type="project" value="TreeGrafter"/>
</dbReference>
<proteinExistence type="predicted"/>
<dbReference type="EMBL" id="KQ460325">
    <property type="protein sequence ID" value="KPJ15792.1"/>
    <property type="molecule type" value="Genomic_DNA"/>
</dbReference>
<dbReference type="AlphaFoldDB" id="A0A194RDW5"/>
<reference evidence="4 5" key="1">
    <citation type="journal article" date="2015" name="Nat. Commun.">
        <title>Outbred genome sequencing and CRISPR/Cas9 gene editing in butterflies.</title>
        <authorList>
            <person name="Li X."/>
            <person name="Fan D."/>
            <person name="Zhang W."/>
            <person name="Liu G."/>
            <person name="Zhang L."/>
            <person name="Zhao L."/>
            <person name="Fang X."/>
            <person name="Chen L."/>
            <person name="Dong Y."/>
            <person name="Chen Y."/>
            <person name="Ding Y."/>
            <person name="Zhao R."/>
            <person name="Feng M."/>
            <person name="Zhu Y."/>
            <person name="Feng Y."/>
            <person name="Jiang X."/>
            <person name="Zhu D."/>
            <person name="Xiang H."/>
            <person name="Feng X."/>
            <person name="Li S."/>
            <person name="Wang J."/>
            <person name="Zhang G."/>
            <person name="Kronforst M.R."/>
            <person name="Wang W."/>
        </authorList>
    </citation>
    <scope>NUCLEOTIDE SEQUENCE [LARGE SCALE GENOMIC DNA]</scope>
    <source>
        <strain evidence="4">Ya'a_city_454_Pm</strain>
        <tissue evidence="4">Whole body</tissue>
    </source>
</reference>
<feature type="compositionally biased region" description="Basic and acidic residues" evidence="2">
    <location>
        <begin position="589"/>
        <end position="602"/>
    </location>
</feature>
<keyword evidence="1" id="KW-0479">Metal-binding</keyword>
<feature type="domain" description="C2H2-type" evidence="3">
    <location>
        <begin position="877"/>
        <end position="900"/>
    </location>
</feature>
<dbReference type="Gene3D" id="3.30.160.60">
    <property type="entry name" value="Classic Zinc Finger"/>
    <property type="match status" value="2"/>
</dbReference>
<dbReference type="InterPro" id="IPR040436">
    <property type="entry name" value="Disconnected-like"/>
</dbReference>
<feature type="region of interest" description="Disordered" evidence="2">
    <location>
        <begin position="589"/>
        <end position="716"/>
    </location>
</feature>
<dbReference type="Proteomes" id="UP000053240">
    <property type="component" value="Unassembled WGS sequence"/>
</dbReference>